<dbReference type="AlphaFoldDB" id="A0A1J1IZR6"/>
<proteinExistence type="predicted"/>
<dbReference type="OrthoDB" id="7756355at2759"/>
<organism evidence="1 2">
    <name type="scientific">Clunio marinus</name>
    <dbReference type="NCBI Taxonomy" id="568069"/>
    <lineage>
        <taxon>Eukaryota</taxon>
        <taxon>Metazoa</taxon>
        <taxon>Ecdysozoa</taxon>
        <taxon>Arthropoda</taxon>
        <taxon>Hexapoda</taxon>
        <taxon>Insecta</taxon>
        <taxon>Pterygota</taxon>
        <taxon>Neoptera</taxon>
        <taxon>Endopterygota</taxon>
        <taxon>Diptera</taxon>
        <taxon>Nematocera</taxon>
        <taxon>Chironomoidea</taxon>
        <taxon>Chironomidae</taxon>
        <taxon>Clunio</taxon>
    </lineage>
</organism>
<gene>
    <name evidence="1" type="ORF">CLUMA_CG018482</name>
</gene>
<evidence type="ECO:0000313" key="2">
    <source>
        <dbReference type="Proteomes" id="UP000183832"/>
    </source>
</evidence>
<name>A0A1J1IZR6_9DIPT</name>
<sequence>MCRRWSDKQIVVTDHNKSLKLRLKSSSPHTTNSDPMSSDGQKTPLIICNLNIAPNVKTLAPKNNIKKNARKLPPFCVQYQNSLNKSNAFQESNLKTMNDFIVQGTLIANHRRRVRQTNHAGHQDSPDIIINCEDDEYVECTDIAMSVFNNINTDLLLSLDCFEMDSFGRLPGDSRTPTPISKPSMNIAPSTSENMIQNQSTSALLAVPAGYRPLSLRASSPNIKSIIRIDLVTRSYVWLENESTISICFMAINDMGSCRSAIKN</sequence>
<dbReference type="Proteomes" id="UP000183832">
    <property type="component" value="Unassembled WGS sequence"/>
</dbReference>
<protein>
    <submittedName>
        <fullName evidence="1">CLUMA_CG018482, isoform A</fullName>
    </submittedName>
</protein>
<dbReference type="EMBL" id="CVRI01000064">
    <property type="protein sequence ID" value="CRL05631.1"/>
    <property type="molecule type" value="Genomic_DNA"/>
</dbReference>
<accession>A0A1J1IZR6</accession>
<keyword evidence="2" id="KW-1185">Reference proteome</keyword>
<evidence type="ECO:0000313" key="1">
    <source>
        <dbReference type="EMBL" id="CRL05631.1"/>
    </source>
</evidence>
<reference evidence="1 2" key="1">
    <citation type="submission" date="2015-04" db="EMBL/GenBank/DDBJ databases">
        <authorList>
            <person name="Syromyatnikov M.Y."/>
            <person name="Popov V.N."/>
        </authorList>
    </citation>
    <scope>NUCLEOTIDE SEQUENCE [LARGE SCALE GENOMIC DNA]</scope>
</reference>